<protein>
    <submittedName>
        <fullName evidence="1">Uncharacterized protein</fullName>
    </submittedName>
</protein>
<proteinExistence type="predicted"/>
<evidence type="ECO:0000313" key="1">
    <source>
        <dbReference type="EMBL" id="MBW86021.1"/>
    </source>
</evidence>
<dbReference type="EMBL" id="GGEC01005538">
    <property type="protein sequence ID" value="MBW86021.1"/>
    <property type="molecule type" value="Transcribed_RNA"/>
</dbReference>
<reference evidence="1" key="1">
    <citation type="submission" date="2018-02" db="EMBL/GenBank/DDBJ databases">
        <title>Rhizophora mucronata_Transcriptome.</title>
        <authorList>
            <person name="Meera S.P."/>
            <person name="Sreeshan A."/>
            <person name="Augustine A."/>
        </authorList>
    </citation>
    <scope>NUCLEOTIDE SEQUENCE</scope>
    <source>
        <tissue evidence="1">Leaf</tissue>
    </source>
</reference>
<organism evidence="1">
    <name type="scientific">Rhizophora mucronata</name>
    <name type="common">Asiatic mangrove</name>
    <dbReference type="NCBI Taxonomy" id="61149"/>
    <lineage>
        <taxon>Eukaryota</taxon>
        <taxon>Viridiplantae</taxon>
        <taxon>Streptophyta</taxon>
        <taxon>Embryophyta</taxon>
        <taxon>Tracheophyta</taxon>
        <taxon>Spermatophyta</taxon>
        <taxon>Magnoliopsida</taxon>
        <taxon>eudicotyledons</taxon>
        <taxon>Gunneridae</taxon>
        <taxon>Pentapetalae</taxon>
        <taxon>rosids</taxon>
        <taxon>fabids</taxon>
        <taxon>Malpighiales</taxon>
        <taxon>Rhizophoraceae</taxon>
        <taxon>Rhizophora</taxon>
    </lineage>
</organism>
<sequence>MKMCGLFRTGTYIFL</sequence>
<accession>A0A2P2IXS6</accession>
<name>A0A2P2IXS6_RHIMU</name>